<organism evidence="4 5">
    <name type="scientific">Streptomyces tunisiensis</name>
    <dbReference type="NCBI Taxonomy" id="948699"/>
    <lineage>
        <taxon>Bacteria</taxon>
        <taxon>Bacillati</taxon>
        <taxon>Actinomycetota</taxon>
        <taxon>Actinomycetes</taxon>
        <taxon>Kitasatosporales</taxon>
        <taxon>Streptomycetaceae</taxon>
        <taxon>Streptomyces</taxon>
    </lineage>
</organism>
<sequence>MPRAESWCPRCPVAPVRPFGSDDEAVALAVASPYGLAVGIVTADPARGLDLADRIPTGIVHVNDQTVNDEAVAPFGGVAASGTGARFGGEANLDAFTELRWTTVRGGAARHPF</sequence>
<proteinExistence type="inferred from homology"/>
<evidence type="ECO:0000313" key="4">
    <source>
        <dbReference type="EMBL" id="GAA4134868.1"/>
    </source>
</evidence>
<reference evidence="5" key="1">
    <citation type="journal article" date="2019" name="Int. J. Syst. Evol. Microbiol.">
        <title>The Global Catalogue of Microorganisms (GCM) 10K type strain sequencing project: providing services to taxonomists for standard genome sequencing and annotation.</title>
        <authorList>
            <consortium name="The Broad Institute Genomics Platform"/>
            <consortium name="The Broad Institute Genome Sequencing Center for Infectious Disease"/>
            <person name="Wu L."/>
            <person name="Ma J."/>
        </authorList>
    </citation>
    <scope>NUCLEOTIDE SEQUENCE [LARGE SCALE GENOMIC DNA]</scope>
    <source>
        <strain evidence="5">JCM 17589</strain>
    </source>
</reference>
<feature type="domain" description="Aldehyde dehydrogenase" evidence="3">
    <location>
        <begin position="12"/>
        <end position="101"/>
    </location>
</feature>
<accession>A0ABP7YEQ5</accession>
<dbReference type="PANTHER" id="PTHR42986">
    <property type="entry name" value="BENZALDEHYDE DEHYDROGENASE YFMT"/>
    <property type="match status" value="1"/>
</dbReference>
<protein>
    <recommendedName>
        <fullName evidence="3">Aldehyde dehydrogenase domain-containing protein</fullName>
    </recommendedName>
</protein>
<dbReference type="InterPro" id="IPR016161">
    <property type="entry name" value="Ald_DH/histidinol_DH"/>
</dbReference>
<gene>
    <name evidence="4" type="ORF">GCM10022285_28090</name>
</gene>
<evidence type="ECO:0000313" key="5">
    <source>
        <dbReference type="Proteomes" id="UP001501845"/>
    </source>
</evidence>
<keyword evidence="5" id="KW-1185">Reference proteome</keyword>
<evidence type="ECO:0000256" key="1">
    <source>
        <dbReference type="ARBA" id="ARBA00009986"/>
    </source>
</evidence>
<dbReference type="Pfam" id="PF00171">
    <property type="entry name" value="Aldedh"/>
    <property type="match status" value="1"/>
</dbReference>
<dbReference type="InterPro" id="IPR016163">
    <property type="entry name" value="Ald_DH_C"/>
</dbReference>
<evidence type="ECO:0000256" key="2">
    <source>
        <dbReference type="ARBA" id="ARBA00023027"/>
    </source>
</evidence>
<dbReference type="Gene3D" id="3.40.309.10">
    <property type="entry name" value="Aldehyde Dehydrogenase, Chain A, domain 2"/>
    <property type="match status" value="1"/>
</dbReference>
<comment type="similarity">
    <text evidence="1">Belongs to the aldehyde dehydrogenase family.</text>
</comment>
<dbReference type="SUPFAM" id="SSF53720">
    <property type="entry name" value="ALDH-like"/>
    <property type="match status" value="1"/>
</dbReference>
<dbReference type="PANTHER" id="PTHR42986:SF1">
    <property type="entry name" value="BENZALDEHYDE DEHYDROGENASE YFMT"/>
    <property type="match status" value="1"/>
</dbReference>
<comment type="caution">
    <text evidence="4">The sequence shown here is derived from an EMBL/GenBank/DDBJ whole genome shotgun (WGS) entry which is preliminary data.</text>
</comment>
<dbReference type="EMBL" id="BAABBU010000013">
    <property type="protein sequence ID" value="GAA4134868.1"/>
    <property type="molecule type" value="Genomic_DNA"/>
</dbReference>
<dbReference type="Proteomes" id="UP001501845">
    <property type="component" value="Unassembled WGS sequence"/>
</dbReference>
<name>A0ABP7YEQ5_9ACTN</name>
<keyword evidence="2" id="KW-0520">NAD</keyword>
<dbReference type="InterPro" id="IPR015590">
    <property type="entry name" value="Aldehyde_DH_dom"/>
</dbReference>
<evidence type="ECO:0000259" key="3">
    <source>
        <dbReference type="Pfam" id="PF00171"/>
    </source>
</evidence>